<sequence length="248" mass="27921">TLGNTNLLIRISQCLARYASQSDRNLCLCYVVSYACGLPIRKQLARSICRKFDSVQSKLVEHIKDLEMLIPLLESCDLTVSSEKSLVLFIIDWSSFHNVDSEQCLKLLNCTRKTFLSPEDLLELGTHAQLTNSDDICVSWAEYMGNPHSKVCWDTSHIMDKMPRCGAGPYRVQNSTSKDGAHQQRAAIPSGPHPSAGAVRRSPSWVARRNPHLLAPRLRRSTIVKNALSQGFSKLRQKFRRNPNNTNN</sequence>
<dbReference type="InterPro" id="IPR011705">
    <property type="entry name" value="BACK"/>
</dbReference>
<gene>
    <name evidence="3" type="ORF">ANCCAN_21558</name>
</gene>
<dbReference type="AlphaFoldDB" id="A0A368FKC4"/>
<proteinExistence type="predicted"/>
<dbReference type="EMBL" id="JOJR01001057">
    <property type="protein sequence ID" value="RCN32626.1"/>
    <property type="molecule type" value="Genomic_DNA"/>
</dbReference>
<reference evidence="3 4" key="1">
    <citation type="submission" date="2014-10" db="EMBL/GenBank/DDBJ databases">
        <title>Draft genome of the hookworm Ancylostoma caninum.</title>
        <authorList>
            <person name="Mitreva M."/>
        </authorList>
    </citation>
    <scope>NUCLEOTIDE SEQUENCE [LARGE SCALE GENOMIC DNA]</scope>
    <source>
        <strain evidence="3 4">Baltimore</strain>
    </source>
</reference>
<dbReference type="Proteomes" id="UP000252519">
    <property type="component" value="Unassembled WGS sequence"/>
</dbReference>
<accession>A0A368FKC4</accession>
<keyword evidence="4" id="KW-1185">Reference proteome</keyword>
<evidence type="ECO:0000256" key="1">
    <source>
        <dbReference type="SAM" id="MobiDB-lite"/>
    </source>
</evidence>
<evidence type="ECO:0000259" key="2">
    <source>
        <dbReference type="Pfam" id="PF07707"/>
    </source>
</evidence>
<evidence type="ECO:0000313" key="3">
    <source>
        <dbReference type="EMBL" id="RCN32626.1"/>
    </source>
</evidence>
<dbReference type="Pfam" id="PF07707">
    <property type="entry name" value="BACK"/>
    <property type="match status" value="1"/>
</dbReference>
<organism evidence="3 4">
    <name type="scientific">Ancylostoma caninum</name>
    <name type="common">Dog hookworm</name>
    <dbReference type="NCBI Taxonomy" id="29170"/>
    <lineage>
        <taxon>Eukaryota</taxon>
        <taxon>Metazoa</taxon>
        <taxon>Ecdysozoa</taxon>
        <taxon>Nematoda</taxon>
        <taxon>Chromadorea</taxon>
        <taxon>Rhabditida</taxon>
        <taxon>Rhabditina</taxon>
        <taxon>Rhabditomorpha</taxon>
        <taxon>Strongyloidea</taxon>
        <taxon>Ancylostomatidae</taxon>
        <taxon>Ancylostomatinae</taxon>
        <taxon>Ancylostoma</taxon>
    </lineage>
</organism>
<dbReference type="OrthoDB" id="5836875at2759"/>
<dbReference type="Gene3D" id="1.25.40.420">
    <property type="match status" value="1"/>
</dbReference>
<name>A0A368FKC4_ANCCA</name>
<evidence type="ECO:0000313" key="4">
    <source>
        <dbReference type="Proteomes" id="UP000252519"/>
    </source>
</evidence>
<feature type="region of interest" description="Disordered" evidence="1">
    <location>
        <begin position="170"/>
        <end position="210"/>
    </location>
</feature>
<comment type="caution">
    <text evidence="3">The sequence shown here is derived from an EMBL/GenBank/DDBJ whole genome shotgun (WGS) entry which is preliminary data.</text>
</comment>
<feature type="non-terminal residue" evidence="3">
    <location>
        <position position="1"/>
    </location>
</feature>
<feature type="domain" description="BACK" evidence="2">
    <location>
        <begin position="42"/>
        <end position="123"/>
    </location>
</feature>
<protein>
    <recommendedName>
        <fullName evidence="2">BACK domain-containing protein</fullName>
    </recommendedName>
</protein>